<dbReference type="EMBL" id="SFBF01000040">
    <property type="protein sequence ID" value="TRU53239.1"/>
    <property type="molecule type" value="Genomic_DNA"/>
</dbReference>
<evidence type="ECO:0000313" key="1">
    <source>
        <dbReference type="EMBL" id="TRU53239.1"/>
    </source>
</evidence>
<dbReference type="InterPro" id="IPR019270">
    <property type="entry name" value="DUF2283"/>
</dbReference>
<comment type="caution">
    <text evidence="1">The sequence shown here is derived from an EMBL/GenBank/DDBJ whole genome shotgun (WGS) entry which is preliminary data.</text>
</comment>
<dbReference type="Proteomes" id="UP000320293">
    <property type="component" value="Unassembled WGS sequence"/>
</dbReference>
<sequence>MAEVNVYYDPMGNTLTVWFGDRQTEYLCEETGDEVILMKNKQGKVIGFEKLNYTIAENTNLKISLETAIAIES</sequence>
<organism evidence="1 2">
    <name type="scientific">Microcystis aeruginosa Ma_QC_Ca_00000000_S207</name>
    <dbReference type="NCBI Taxonomy" id="2486251"/>
    <lineage>
        <taxon>Bacteria</taxon>
        <taxon>Bacillati</taxon>
        <taxon>Cyanobacteriota</taxon>
        <taxon>Cyanophyceae</taxon>
        <taxon>Oscillatoriophycideae</taxon>
        <taxon>Chroococcales</taxon>
        <taxon>Microcystaceae</taxon>
        <taxon>Microcystis</taxon>
    </lineage>
</organism>
<accession>A0A552G2L8</accession>
<dbReference type="Pfam" id="PF10049">
    <property type="entry name" value="DUF2283"/>
    <property type="match status" value="1"/>
</dbReference>
<dbReference type="AlphaFoldDB" id="A0A552G2L8"/>
<proteinExistence type="predicted"/>
<protein>
    <submittedName>
        <fullName evidence="1">DUF2283 domain-containing protein</fullName>
    </submittedName>
</protein>
<evidence type="ECO:0000313" key="2">
    <source>
        <dbReference type="Proteomes" id="UP000320293"/>
    </source>
</evidence>
<reference evidence="1 2" key="1">
    <citation type="submission" date="2019-01" db="EMBL/GenBank/DDBJ databases">
        <title>Coherence of Microcystis species and biogeography revealed through population genomics.</title>
        <authorList>
            <person name="Perez-Carrascal O.M."/>
            <person name="Terrat Y."/>
            <person name="Giani A."/>
            <person name="Fortin N."/>
            <person name="Tromas N."/>
            <person name="Shapiro B.J."/>
        </authorList>
    </citation>
    <scope>NUCLEOTIDE SEQUENCE [LARGE SCALE GENOMIC DNA]</scope>
    <source>
        <strain evidence="1">Ma_QC_Ca_00000000_S207</strain>
    </source>
</reference>
<name>A0A552G2L8_MICAE</name>
<gene>
    <name evidence="1" type="ORF">EWV91_02120</name>
</gene>